<dbReference type="OrthoDB" id="9776021at2"/>
<dbReference type="PROSITE" id="PS51194">
    <property type="entry name" value="HELICASE_CTER"/>
    <property type="match status" value="1"/>
</dbReference>
<dbReference type="InterPro" id="IPR014001">
    <property type="entry name" value="Helicase_ATP-bd"/>
</dbReference>
<dbReference type="Proteomes" id="UP000224130">
    <property type="component" value="Unassembled WGS sequence"/>
</dbReference>
<sequence length="996" mass="111039">MTGDFVWNERFKLDVGYGFLSTETHGAPRHHNPRVVLNDDSSTVLRALRVEIRRCQSFTFSVAFVSPGAIALLKQDLVEFSGEGRIVTSDYLGFNSPEAFAELASLQRLGIDVRLHNADGFHPKGYLFEHGNAVTAMMGSSNLTPSALLKNHEWNLKVSAAPDSDLAAQLNRLTESQMQDSVPLTTEWIEQYAKTWVRPNARPPRIPRDLSSIGPDAPPLTSSRLTYPPVATPDEVVAATLPPVLPNSMQRDALRALADVRESGEKRAIVISATGTGKTILSALDVRAVNPRRLLFLVHREQILDRTIQEYQKVLGGRETDFGKLTGTTKNFDARYLFATVQTLSQPGVLSQYPVDVFDYVIVDEAHRAGSPSHQRVLSHFDPVFTLGMTATPERTDGFNVYQLFDYNVPYEIRLNHALEEDMLAPFHYYGITDVTFDDDTTVDAKSNLNVLISAERVSHLIWAIETYGQSGVPPRGLIFCSRKEEARSLSEALNRSSLRGRSLRTVALTGEDSVERREAAVERLERGELDYILTVDVFNEGVDIPSINQVIMLRQTQSAIVFVQQLGRGLRKHPEKDYLVVIDFIGNYANNFMIPIALFGDDSLNKESLRQNLIAAEEAGAMPGLSSVQFDRIAQERVLASIRDTKLDDMSRLKAALVAMRNRVGGAPALWDFFRFESVDPVLLATKCEHFPALIQKALKEDSGLTDIESSALQLLSHEVFPAKRPHEFILLRALLDDIRMPRSHVKSLFDRQDLPASEAHIDSTIDTLTLEGFTEADKKRYERGIVQREGDHALALNPAVAAAYQSSSAFSAAVDDLIETGLSITKKSLDHSQPFSPGRQYSRKEALRLLCWPRKWASTVYGYKVDVSTGPIPACPIFVTLHKSDDISASTAYEDTLLDQSSMLWYTRSRRTLSSGEVRPIVANQVKIYVFVKKDDAEGSDFYFLGEATSHNAEQTVMTKTGDSVVRMILRFDAPIETSLFDYFHPAIVTPAPR</sequence>
<reference evidence="4 5" key="1">
    <citation type="submission" date="2017-10" db="EMBL/GenBank/DDBJ databases">
        <title>Sequencing the genomes of 1000 actinobacteria strains.</title>
        <authorList>
            <person name="Klenk H.-P."/>
        </authorList>
    </citation>
    <scope>NUCLEOTIDE SEQUENCE [LARGE SCALE GENOMIC DNA]</scope>
    <source>
        <strain evidence="4 5">DSM 21863</strain>
    </source>
</reference>
<keyword evidence="4" id="KW-0067">ATP-binding</keyword>
<dbReference type="CDD" id="cd09204">
    <property type="entry name" value="PLDc_N_DEXD_b2"/>
    <property type="match status" value="1"/>
</dbReference>
<dbReference type="RefSeq" id="WP_098464944.1">
    <property type="nucleotide sequence ID" value="NZ_PDJJ01000001.1"/>
</dbReference>
<dbReference type="Pfam" id="PF04851">
    <property type="entry name" value="ResIII"/>
    <property type="match status" value="1"/>
</dbReference>
<dbReference type="Pfam" id="PF26350">
    <property type="entry name" value="DUF8090"/>
    <property type="match status" value="1"/>
</dbReference>
<dbReference type="EMBL" id="PDJJ01000001">
    <property type="protein sequence ID" value="PFG44788.1"/>
    <property type="molecule type" value="Genomic_DNA"/>
</dbReference>
<dbReference type="CDD" id="cd18799">
    <property type="entry name" value="SF2_C_EcoAI-like"/>
    <property type="match status" value="1"/>
</dbReference>
<dbReference type="AlphaFoldDB" id="A0A2A9F0V6"/>
<protein>
    <submittedName>
        <fullName evidence="4">Superfamily II DNA or RNA helicase/HKD family nuclease</fullName>
    </submittedName>
</protein>
<evidence type="ECO:0000259" key="2">
    <source>
        <dbReference type="PROSITE" id="PS51192"/>
    </source>
</evidence>
<feature type="region of interest" description="Disordered" evidence="1">
    <location>
        <begin position="207"/>
        <end position="228"/>
    </location>
</feature>
<dbReference type="SUPFAM" id="SSF56024">
    <property type="entry name" value="Phospholipase D/nuclease"/>
    <property type="match status" value="1"/>
</dbReference>
<evidence type="ECO:0000313" key="4">
    <source>
        <dbReference type="EMBL" id="PFG44788.1"/>
    </source>
</evidence>
<dbReference type="Pfam" id="PF11907">
    <property type="entry name" value="DUF3427"/>
    <property type="match status" value="1"/>
</dbReference>
<feature type="domain" description="Helicase C-terminal" evidence="3">
    <location>
        <begin position="457"/>
        <end position="622"/>
    </location>
</feature>
<gene>
    <name evidence="4" type="ORF">ATJ88_3524</name>
</gene>
<dbReference type="InterPro" id="IPR006935">
    <property type="entry name" value="Helicase/UvrB_N"/>
</dbReference>
<dbReference type="PANTHER" id="PTHR47396:SF1">
    <property type="entry name" value="ATP-DEPENDENT HELICASE IRC3-RELATED"/>
    <property type="match status" value="1"/>
</dbReference>
<dbReference type="GO" id="GO:0016787">
    <property type="term" value="F:hydrolase activity"/>
    <property type="evidence" value="ECO:0007669"/>
    <property type="project" value="InterPro"/>
</dbReference>
<keyword evidence="5" id="KW-1185">Reference proteome</keyword>
<evidence type="ECO:0000256" key="1">
    <source>
        <dbReference type="SAM" id="MobiDB-lite"/>
    </source>
</evidence>
<dbReference type="GO" id="GO:0003677">
    <property type="term" value="F:DNA binding"/>
    <property type="evidence" value="ECO:0007669"/>
    <property type="project" value="InterPro"/>
</dbReference>
<feature type="domain" description="Helicase ATP-binding" evidence="2">
    <location>
        <begin position="259"/>
        <end position="411"/>
    </location>
</feature>
<name>A0A2A9F0V6_9MICO</name>
<proteinExistence type="predicted"/>
<organism evidence="4 5">
    <name type="scientific">Isoptericola jiangsuensis</name>
    <dbReference type="NCBI Taxonomy" id="548579"/>
    <lineage>
        <taxon>Bacteria</taxon>
        <taxon>Bacillati</taxon>
        <taxon>Actinomycetota</taxon>
        <taxon>Actinomycetes</taxon>
        <taxon>Micrococcales</taxon>
        <taxon>Promicromonosporaceae</taxon>
        <taxon>Isoptericola</taxon>
    </lineage>
</organism>
<dbReference type="InterPro" id="IPR050742">
    <property type="entry name" value="Helicase_Restrict-Modif_Enz"/>
</dbReference>
<dbReference type="SMART" id="SM00490">
    <property type="entry name" value="HELICc"/>
    <property type="match status" value="1"/>
</dbReference>
<comment type="caution">
    <text evidence="4">The sequence shown here is derived from an EMBL/GenBank/DDBJ whole genome shotgun (WGS) entry which is preliminary data.</text>
</comment>
<dbReference type="Gene3D" id="3.40.50.300">
    <property type="entry name" value="P-loop containing nucleotide triphosphate hydrolases"/>
    <property type="match status" value="2"/>
</dbReference>
<dbReference type="CDD" id="cd18032">
    <property type="entry name" value="DEXHc_RE_I_III_res"/>
    <property type="match status" value="1"/>
</dbReference>
<keyword evidence="4" id="KW-0547">Nucleotide-binding</keyword>
<accession>A0A2A9F0V6</accession>
<dbReference type="GO" id="GO:0005524">
    <property type="term" value="F:ATP binding"/>
    <property type="evidence" value="ECO:0007669"/>
    <property type="project" value="InterPro"/>
</dbReference>
<evidence type="ECO:0000313" key="5">
    <source>
        <dbReference type="Proteomes" id="UP000224130"/>
    </source>
</evidence>
<dbReference type="SMART" id="SM00487">
    <property type="entry name" value="DEXDc"/>
    <property type="match status" value="1"/>
</dbReference>
<dbReference type="InterPro" id="IPR027417">
    <property type="entry name" value="P-loop_NTPase"/>
</dbReference>
<dbReference type="Pfam" id="PF13091">
    <property type="entry name" value="PLDc_2"/>
    <property type="match status" value="1"/>
</dbReference>
<dbReference type="InterPro" id="IPR025202">
    <property type="entry name" value="PLD-like_dom"/>
</dbReference>
<keyword evidence="4" id="KW-0347">Helicase</keyword>
<dbReference type="Gene3D" id="3.30.870.10">
    <property type="entry name" value="Endonuclease Chain A"/>
    <property type="match status" value="1"/>
</dbReference>
<dbReference type="InterPro" id="IPR058403">
    <property type="entry name" value="DUF8090"/>
</dbReference>
<dbReference type="GO" id="GO:0005829">
    <property type="term" value="C:cytosol"/>
    <property type="evidence" value="ECO:0007669"/>
    <property type="project" value="TreeGrafter"/>
</dbReference>
<keyword evidence="4" id="KW-0378">Hydrolase</keyword>
<dbReference type="SUPFAM" id="SSF52540">
    <property type="entry name" value="P-loop containing nucleoside triphosphate hydrolases"/>
    <property type="match status" value="1"/>
</dbReference>
<dbReference type="InterPro" id="IPR001650">
    <property type="entry name" value="Helicase_C-like"/>
</dbReference>
<dbReference type="PROSITE" id="PS51192">
    <property type="entry name" value="HELICASE_ATP_BIND_1"/>
    <property type="match status" value="1"/>
</dbReference>
<dbReference type="InterPro" id="IPR021835">
    <property type="entry name" value="DUF3427"/>
</dbReference>
<dbReference type="GO" id="GO:0004386">
    <property type="term" value="F:helicase activity"/>
    <property type="evidence" value="ECO:0007669"/>
    <property type="project" value="UniProtKB-KW"/>
</dbReference>
<evidence type="ECO:0000259" key="3">
    <source>
        <dbReference type="PROSITE" id="PS51194"/>
    </source>
</evidence>
<dbReference type="Pfam" id="PF00271">
    <property type="entry name" value="Helicase_C"/>
    <property type="match status" value="1"/>
</dbReference>
<dbReference type="PANTHER" id="PTHR47396">
    <property type="entry name" value="TYPE I RESTRICTION ENZYME ECOKI R PROTEIN"/>
    <property type="match status" value="1"/>
</dbReference>